<feature type="domain" description="Peptidase family U32 C-terminal" evidence="1">
    <location>
        <begin position="1"/>
        <end position="62"/>
    </location>
</feature>
<sequence length="69" mass="8172">VEQRNRMFVGDEVEVIGPKVQFKQKIEKMWDEEGREIEVAPHPQMIVKIPVVNPVEELYILRRESKNNV</sequence>
<dbReference type="Gene3D" id="2.40.30.10">
    <property type="entry name" value="Translation factors"/>
    <property type="match status" value="1"/>
</dbReference>
<reference evidence="2 3" key="1">
    <citation type="journal article" date="2018" name="Nat. Biotechnol.">
        <title>A standardized bacterial taxonomy based on genome phylogeny substantially revises the tree of life.</title>
        <authorList>
            <person name="Parks D.H."/>
            <person name="Chuvochina M."/>
            <person name="Waite D.W."/>
            <person name="Rinke C."/>
            <person name="Skarshewski A."/>
            <person name="Chaumeil P.A."/>
            <person name="Hugenholtz P."/>
        </authorList>
    </citation>
    <scope>NUCLEOTIDE SEQUENCE [LARGE SCALE GENOMIC DNA]</scope>
    <source>
        <strain evidence="2">UBA12544</strain>
    </source>
</reference>
<gene>
    <name evidence="2" type="ORF">DEA61_10095</name>
</gene>
<evidence type="ECO:0000313" key="3">
    <source>
        <dbReference type="Proteomes" id="UP000264445"/>
    </source>
</evidence>
<protein>
    <submittedName>
        <fullName evidence="2">Peptidase U32</fullName>
    </submittedName>
</protein>
<name>A0A357VNZ9_9THEO</name>
<feature type="non-terminal residue" evidence="2">
    <location>
        <position position="1"/>
    </location>
</feature>
<dbReference type="EMBL" id="DOLB01000150">
    <property type="protein sequence ID" value="HBT50115.1"/>
    <property type="molecule type" value="Genomic_DNA"/>
</dbReference>
<evidence type="ECO:0000259" key="1">
    <source>
        <dbReference type="Pfam" id="PF16325"/>
    </source>
</evidence>
<dbReference type="RefSeq" id="WP_278429451.1">
    <property type="nucleotide sequence ID" value="NZ_DOLB01000150.1"/>
</dbReference>
<dbReference type="Pfam" id="PF16325">
    <property type="entry name" value="Peptidase_U32_C"/>
    <property type="match status" value="1"/>
</dbReference>
<dbReference type="AlphaFoldDB" id="A0A357VNZ9"/>
<accession>A0A357VNZ9</accession>
<dbReference type="InterPro" id="IPR032525">
    <property type="entry name" value="Peptidase_U32_C"/>
</dbReference>
<organism evidence="2 3">
    <name type="scientific">Caldanaerobacter subterraneus</name>
    <dbReference type="NCBI Taxonomy" id="911092"/>
    <lineage>
        <taxon>Bacteria</taxon>
        <taxon>Bacillati</taxon>
        <taxon>Bacillota</taxon>
        <taxon>Clostridia</taxon>
        <taxon>Thermoanaerobacterales</taxon>
        <taxon>Thermoanaerobacteraceae</taxon>
        <taxon>Caldanaerobacter</taxon>
    </lineage>
</organism>
<dbReference type="Proteomes" id="UP000264445">
    <property type="component" value="Unassembled WGS sequence"/>
</dbReference>
<comment type="caution">
    <text evidence="2">The sequence shown here is derived from an EMBL/GenBank/DDBJ whole genome shotgun (WGS) entry which is preliminary data.</text>
</comment>
<evidence type="ECO:0000313" key="2">
    <source>
        <dbReference type="EMBL" id="HBT50115.1"/>
    </source>
</evidence>
<proteinExistence type="predicted"/>